<dbReference type="Gene3D" id="2.60.40.1910">
    <property type="match status" value="1"/>
</dbReference>
<dbReference type="Proteomes" id="UP000292447">
    <property type="component" value="Chromosome I"/>
</dbReference>
<dbReference type="EC" id="3.4.11.-" evidence="9"/>
<dbReference type="GO" id="GO:0005737">
    <property type="term" value="C:cytoplasm"/>
    <property type="evidence" value="ECO:0007669"/>
    <property type="project" value="TreeGrafter"/>
</dbReference>
<name>A0A4V1ADN1_9ASCO</name>
<dbReference type="STRING" id="2163413.A0A4V1ADN1"/>
<evidence type="ECO:0000256" key="8">
    <source>
        <dbReference type="PIRSR" id="PIRSR634016-4"/>
    </source>
</evidence>
<proteinExistence type="inferred from homology"/>
<dbReference type="Gene3D" id="2.60.40.1730">
    <property type="entry name" value="tricorn interacting facor f3 domain"/>
    <property type="match status" value="1"/>
</dbReference>
<dbReference type="InterPro" id="IPR042097">
    <property type="entry name" value="Aminopeptidase_N-like_N_sf"/>
</dbReference>
<evidence type="ECO:0000256" key="7">
    <source>
        <dbReference type="PIRSR" id="PIRSR634016-3"/>
    </source>
</evidence>
<keyword evidence="6 9" id="KW-0482">Metalloprotease</keyword>
<evidence type="ECO:0000313" key="13">
    <source>
        <dbReference type="EMBL" id="QBM86293.1"/>
    </source>
</evidence>
<dbReference type="PANTHER" id="PTHR11533:SF299">
    <property type="entry name" value="AMINOPEPTIDASE"/>
    <property type="match status" value="1"/>
</dbReference>
<evidence type="ECO:0000256" key="9">
    <source>
        <dbReference type="RuleBase" id="RU364040"/>
    </source>
</evidence>
<evidence type="ECO:0000256" key="5">
    <source>
        <dbReference type="ARBA" id="ARBA00022833"/>
    </source>
</evidence>
<organism evidence="13 14">
    <name type="scientific">Metschnikowia aff. pulcherrima</name>
    <dbReference type="NCBI Taxonomy" id="2163413"/>
    <lineage>
        <taxon>Eukaryota</taxon>
        <taxon>Fungi</taxon>
        <taxon>Dikarya</taxon>
        <taxon>Ascomycota</taxon>
        <taxon>Saccharomycotina</taxon>
        <taxon>Pichiomycetes</taxon>
        <taxon>Metschnikowiaceae</taxon>
        <taxon>Metschnikowia</taxon>
    </lineage>
</organism>
<keyword evidence="4 9" id="KW-0378">Hydrolase</keyword>
<dbReference type="GO" id="GO:0008270">
    <property type="term" value="F:zinc ion binding"/>
    <property type="evidence" value="ECO:0007669"/>
    <property type="project" value="UniProtKB-UniRule"/>
</dbReference>
<dbReference type="InterPro" id="IPR014782">
    <property type="entry name" value="Peptidase_M1_dom"/>
</dbReference>
<evidence type="ECO:0000259" key="10">
    <source>
        <dbReference type="Pfam" id="PF01433"/>
    </source>
</evidence>
<evidence type="ECO:0000256" key="4">
    <source>
        <dbReference type="ARBA" id="ARBA00022801"/>
    </source>
</evidence>
<reference evidence="14" key="1">
    <citation type="submission" date="2019-03" db="EMBL/GenBank/DDBJ databases">
        <title>Snf2 controls pulcherriminic acid biosynthesis and connects pigmentation and antifungal activity of the yeast Metschnikowia pulcherrima.</title>
        <authorList>
            <person name="Gore-Lloyd D."/>
            <person name="Sumann I."/>
            <person name="Brachmann A.O."/>
            <person name="Schneeberger K."/>
            <person name="Ortiz-Merino R.A."/>
            <person name="Moreno-Beltran M."/>
            <person name="Schlaefli M."/>
            <person name="Kirner P."/>
            <person name="Santos Kron A."/>
            <person name="Wolfe K.H."/>
            <person name="Piel J."/>
            <person name="Ahrens C.H."/>
            <person name="Henk D."/>
            <person name="Freimoser F.M."/>
        </authorList>
    </citation>
    <scope>NUCLEOTIDE SEQUENCE [LARGE SCALE GENOMIC DNA]</scope>
    <source>
        <strain evidence="14">APC 1.2</strain>
    </source>
</reference>
<dbReference type="InterPro" id="IPR027268">
    <property type="entry name" value="Peptidase_M4/M1_CTD_sf"/>
</dbReference>
<feature type="binding site" evidence="7">
    <location>
        <position position="324"/>
    </location>
    <ligand>
        <name>Zn(2+)</name>
        <dbReference type="ChEBI" id="CHEBI:29105"/>
        <note>catalytic</note>
    </ligand>
</feature>
<evidence type="ECO:0000256" key="3">
    <source>
        <dbReference type="ARBA" id="ARBA00022723"/>
    </source>
</evidence>
<dbReference type="GO" id="GO:0043171">
    <property type="term" value="P:peptide catabolic process"/>
    <property type="evidence" value="ECO:0007669"/>
    <property type="project" value="TreeGrafter"/>
</dbReference>
<dbReference type="PANTHER" id="PTHR11533">
    <property type="entry name" value="PROTEASE M1 ZINC METALLOPROTEASE"/>
    <property type="match status" value="1"/>
</dbReference>
<dbReference type="InterPro" id="IPR045357">
    <property type="entry name" value="Aminopeptidase_N-like_N"/>
</dbReference>
<dbReference type="Pfam" id="PF11838">
    <property type="entry name" value="ERAP1_C"/>
    <property type="match status" value="1"/>
</dbReference>
<dbReference type="AlphaFoldDB" id="A0A4V1ADN1"/>
<sequence length="928" mass="105308">MDKTWTDSPLELANAYLPQSYDLSLKIGHVKPNFQGQVRIPLVQNRSYTGELSAPFSITLHAHKLVITSAELTQEDGSKEKLKVTYDRAHQRLVLTSESAVAASEVHITFLGLVTQIKTFRDETYGIFKTNYSDSVHGRSDNYVIATHAQPFGCRQIFPVIDELTQKVPISLTITAKSLFKVVSNAPLDTESIVDMTENSVYKFQPTPPIAPSVFGFVVGDFEHIENAAGNTPVGAYVTKGDARYAQYAVKVASTLLPLFESVLGVNYPLPKLDIVTLPFLSDAVMENWGMITVIKDTLFLDEATAPEEAKTHVRLLIAHQLTHQWIGNLVSVDEWKYTWLVEAFATFVGNYVLLVAEIEKNDRTGYNLEKLHAVQTFMDSDCFANEPIASFHEHMNLLGVDFTAKTSTIFERNYYEKGMILINMIATLFQLEAGASDLAPFFKAFAHVLTKFEHKTIKPFEMWSVLNEHTSYEILTFVHSWTRYVGYPVVTVNVKNAKIVVTQNRFLFNDSVEALKLENNPYHVPLAMKVRSNDGQVKVANLMLTDRSMELDIPASQFLSLNADNQFYYKTVYAPELQNVIFENVLRNEFSTLDLIGMIKDYGKILGQPLPLHDQQLFGANQLLFLKTLCEKLAEDCVKTDFEVLKCALGYIEIINAVFVHFTAYTAFEAWLDLLATRLFKKIGGWDLVSSLDSMVYDQTEYEVRNIVLQLASKSKDAQNVCRKLYKNLVNSGVAQKFVPKELYSLTFNVTMATANMTEYKQVLSLVKNSNVSFLKHTNGSANEVQTAAVSSLAFCQKKDLLSKTLNFVHNNIDSKMIELALIGFKYKPEAESRQLLWQWYRTNYDGWVRRSLRKGSDWSKQIGITVANISRLVLGEVMQYKKEEVTRFIADKCKALPAHGLQEKYDEVEFENEERRRIASYYDELL</sequence>
<evidence type="ECO:0000256" key="1">
    <source>
        <dbReference type="ARBA" id="ARBA00010136"/>
    </source>
</evidence>
<dbReference type="InterPro" id="IPR050344">
    <property type="entry name" value="Peptidase_M1_aminopeptidases"/>
</dbReference>
<dbReference type="Pfam" id="PF17900">
    <property type="entry name" value="Peptidase_M1_N"/>
    <property type="match status" value="1"/>
</dbReference>
<dbReference type="PRINTS" id="PR00756">
    <property type="entry name" value="ALADIPTASE"/>
</dbReference>
<keyword evidence="2 9" id="KW-0645">Protease</keyword>
<gene>
    <name evidence="13" type="primary">MPUL0A09300</name>
    <name evidence="13" type="ORF">METSCH_A09300</name>
</gene>
<dbReference type="Pfam" id="PF01433">
    <property type="entry name" value="Peptidase_M1"/>
    <property type="match status" value="1"/>
</dbReference>
<dbReference type="SUPFAM" id="SSF63737">
    <property type="entry name" value="Leukotriene A4 hydrolase N-terminal domain"/>
    <property type="match status" value="1"/>
</dbReference>
<keyword evidence="14" id="KW-1185">Reference proteome</keyword>
<evidence type="ECO:0000313" key="14">
    <source>
        <dbReference type="Proteomes" id="UP000292447"/>
    </source>
</evidence>
<dbReference type="InterPro" id="IPR034016">
    <property type="entry name" value="M1_APN-typ"/>
</dbReference>
<feature type="domain" description="ERAP1-like C-terminal" evidence="11">
    <location>
        <begin position="560"/>
        <end position="910"/>
    </location>
</feature>
<dbReference type="Gene3D" id="1.25.50.20">
    <property type="match status" value="1"/>
</dbReference>
<comment type="similarity">
    <text evidence="1 9">Belongs to the peptidase M1 family.</text>
</comment>
<evidence type="ECO:0000259" key="11">
    <source>
        <dbReference type="Pfam" id="PF11838"/>
    </source>
</evidence>
<dbReference type="Gene3D" id="1.10.390.10">
    <property type="entry name" value="Neutral Protease Domain 2"/>
    <property type="match status" value="1"/>
</dbReference>
<comment type="cofactor">
    <cofactor evidence="7 9">
        <name>Zn(2+)</name>
        <dbReference type="ChEBI" id="CHEBI:29105"/>
    </cofactor>
    <text evidence="7 9">Binds 1 zinc ion per subunit.</text>
</comment>
<protein>
    <recommendedName>
        <fullName evidence="9">Aminopeptidase</fullName>
        <ecNumber evidence="9">3.4.11.-</ecNumber>
    </recommendedName>
</protein>
<dbReference type="EMBL" id="CP034456">
    <property type="protein sequence ID" value="QBM86293.1"/>
    <property type="molecule type" value="Genomic_DNA"/>
</dbReference>
<feature type="domain" description="Peptidase M1 membrane alanine aminopeptidase" evidence="10">
    <location>
        <begin position="248"/>
        <end position="482"/>
    </location>
</feature>
<evidence type="ECO:0000256" key="2">
    <source>
        <dbReference type="ARBA" id="ARBA00022670"/>
    </source>
</evidence>
<feature type="site" description="Transition state stabilizer" evidence="8">
    <location>
        <position position="416"/>
    </location>
</feature>
<accession>A0A4V1ADN1</accession>
<dbReference type="InterPro" id="IPR024571">
    <property type="entry name" value="ERAP1-like_C_dom"/>
</dbReference>
<dbReference type="InterPro" id="IPR001930">
    <property type="entry name" value="Peptidase_M1"/>
</dbReference>
<keyword evidence="5 7" id="KW-0862">Zinc</keyword>
<dbReference type="SUPFAM" id="SSF55486">
    <property type="entry name" value="Metalloproteases ('zincins'), catalytic domain"/>
    <property type="match status" value="1"/>
</dbReference>
<dbReference type="CDD" id="cd09601">
    <property type="entry name" value="M1_APN-Q_like"/>
    <property type="match status" value="1"/>
</dbReference>
<keyword evidence="9" id="KW-0031">Aminopeptidase</keyword>
<dbReference type="GO" id="GO:0016020">
    <property type="term" value="C:membrane"/>
    <property type="evidence" value="ECO:0007669"/>
    <property type="project" value="TreeGrafter"/>
</dbReference>
<keyword evidence="3 7" id="KW-0479">Metal-binding</keyword>
<dbReference type="GO" id="GO:0042277">
    <property type="term" value="F:peptide binding"/>
    <property type="evidence" value="ECO:0007669"/>
    <property type="project" value="TreeGrafter"/>
</dbReference>
<evidence type="ECO:0000259" key="12">
    <source>
        <dbReference type="Pfam" id="PF17900"/>
    </source>
</evidence>
<feature type="binding site" evidence="7">
    <location>
        <position position="320"/>
    </location>
    <ligand>
        <name>Zn(2+)</name>
        <dbReference type="ChEBI" id="CHEBI:29105"/>
        <note>catalytic</note>
    </ligand>
</feature>
<feature type="domain" description="Aminopeptidase N-like N-terminal" evidence="12">
    <location>
        <begin position="18"/>
        <end position="210"/>
    </location>
</feature>
<feature type="binding site" evidence="7">
    <location>
        <position position="343"/>
    </location>
    <ligand>
        <name>Zn(2+)</name>
        <dbReference type="ChEBI" id="CHEBI:29105"/>
        <note>catalytic</note>
    </ligand>
</feature>
<dbReference type="GO" id="GO:0006508">
    <property type="term" value="P:proteolysis"/>
    <property type="evidence" value="ECO:0007669"/>
    <property type="project" value="UniProtKB-KW"/>
</dbReference>
<evidence type="ECO:0000256" key="6">
    <source>
        <dbReference type="ARBA" id="ARBA00023049"/>
    </source>
</evidence>
<dbReference type="GO" id="GO:0070006">
    <property type="term" value="F:metalloaminopeptidase activity"/>
    <property type="evidence" value="ECO:0007669"/>
    <property type="project" value="TreeGrafter"/>
</dbReference>